<dbReference type="GeneID" id="95987757"/>
<evidence type="ECO:0000256" key="1">
    <source>
        <dbReference type="SAM" id="MobiDB-lite"/>
    </source>
</evidence>
<accession>A0ABR3PXZ2</accession>
<sequence length="125" mass="12728">MVAPRTSGLTEAQVHAYHLGLLGANGGAEVPAGPSSAAPPAPQHPKGTLSRRKRPRSLGALAAHAPRSDDDAGGDHLGEGLGGDDTAATTTRKRRAIAEGTEVPSAASRVVVEIPLGVRRVSRHP</sequence>
<reference evidence="2 3" key="1">
    <citation type="submission" date="2023-08" db="EMBL/GenBank/DDBJ databases">
        <title>Annotated Genome Sequence of Vanrija albida AlHP1.</title>
        <authorList>
            <person name="Herzog R."/>
        </authorList>
    </citation>
    <scope>NUCLEOTIDE SEQUENCE [LARGE SCALE GENOMIC DNA]</scope>
    <source>
        <strain evidence="2 3">AlHP1</strain>
    </source>
</reference>
<proteinExistence type="predicted"/>
<feature type="compositionally biased region" description="Low complexity" evidence="1">
    <location>
        <begin position="27"/>
        <end position="36"/>
    </location>
</feature>
<evidence type="ECO:0000313" key="2">
    <source>
        <dbReference type="EMBL" id="KAL1407293.1"/>
    </source>
</evidence>
<dbReference type="EMBL" id="JBBXJM010000005">
    <property type="protein sequence ID" value="KAL1407293.1"/>
    <property type="molecule type" value="Genomic_DNA"/>
</dbReference>
<keyword evidence="3" id="KW-1185">Reference proteome</keyword>
<feature type="region of interest" description="Disordered" evidence="1">
    <location>
        <begin position="24"/>
        <end position="106"/>
    </location>
</feature>
<feature type="compositionally biased region" description="Basic and acidic residues" evidence="1">
    <location>
        <begin position="66"/>
        <end position="78"/>
    </location>
</feature>
<name>A0ABR3PXZ2_9TREE</name>
<comment type="caution">
    <text evidence="2">The sequence shown here is derived from an EMBL/GenBank/DDBJ whole genome shotgun (WGS) entry which is preliminary data.</text>
</comment>
<evidence type="ECO:0000313" key="3">
    <source>
        <dbReference type="Proteomes" id="UP001565368"/>
    </source>
</evidence>
<gene>
    <name evidence="2" type="ORF">Q8F55_006714</name>
</gene>
<protein>
    <submittedName>
        <fullName evidence="2">Uncharacterized protein</fullName>
    </submittedName>
</protein>
<dbReference type="RefSeq" id="XP_069207237.1">
    <property type="nucleotide sequence ID" value="XM_069355166.1"/>
</dbReference>
<dbReference type="Proteomes" id="UP001565368">
    <property type="component" value="Unassembled WGS sequence"/>
</dbReference>
<organism evidence="2 3">
    <name type="scientific">Vanrija albida</name>
    <dbReference type="NCBI Taxonomy" id="181172"/>
    <lineage>
        <taxon>Eukaryota</taxon>
        <taxon>Fungi</taxon>
        <taxon>Dikarya</taxon>
        <taxon>Basidiomycota</taxon>
        <taxon>Agaricomycotina</taxon>
        <taxon>Tremellomycetes</taxon>
        <taxon>Trichosporonales</taxon>
        <taxon>Trichosporonaceae</taxon>
        <taxon>Vanrija</taxon>
    </lineage>
</organism>